<organism evidence="2 3">
    <name type="scientific">Phytophthora megakarya</name>
    <dbReference type="NCBI Taxonomy" id="4795"/>
    <lineage>
        <taxon>Eukaryota</taxon>
        <taxon>Sar</taxon>
        <taxon>Stramenopiles</taxon>
        <taxon>Oomycota</taxon>
        <taxon>Peronosporomycetes</taxon>
        <taxon>Peronosporales</taxon>
        <taxon>Peronosporaceae</taxon>
        <taxon>Phytophthora</taxon>
    </lineage>
</organism>
<feature type="coiled-coil region" evidence="1">
    <location>
        <begin position="12"/>
        <end position="87"/>
    </location>
</feature>
<reference evidence="3" key="1">
    <citation type="submission" date="2017-03" db="EMBL/GenBank/DDBJ databases">
        <title>Phytopthora megakarya and P. palmivora, two closely related causual agents of cacao black pod achieved similar genome size and gene model numbers by different mechanisms.</title>
        <authorList>
            <person name="Ali S."/>
            <person name="Shao J."/>
            <person name="Larry D.J."/>
            <person name="Kronmiller B."/>
            <person name="Shen D."/>
            <person name="Strem M.D."/>
            <person name="Melnick R.L."/>
            <person name="Guiltinan M.J."/>
            <person name="Tyler B.M."/>
            <person name="Meinhardt L.W."/>
            <person name="Bailey B.A."/>
        </authorList>
    </citation>
    <scope>NUCLEOTIDE SEQUENCE [LARGE SCALE GENOMIC DNA]</scope>
    <source>
        <strain evidence="3">zdho120</strain>
    </source>
</reference>
<accession>A0A225URP7</accession>
<dbReference type="OrthoDB" id="127910at2759"/>
<keyword evidence="1" id="KW-0175">Coiled coil</keyword>
<dbReference type="EMBL" id="NBNE01012502">
    <property type="protein sequence ID" value="OWY95784.1"/>
    <property type="molecule type" value="Genomic_DNA"/>
</dbReference>
<proteinExistence type="predicted"/>
<comment type="caution">
    <text evidence="2">The sequence shown here is derived from an EMBL/GenBank/DDBJ whole genome shotgun (WGS) entry which is preliminary data.</text>
</comment>
<keyword evidence="3" id="KW-1185">Reference proteome</keyword>
<gene>
    <name evidence="2" type="ORF">PHMEG_00034128</name>
</gene>
<evidence type="ECO:0000256" key="1">
    <source>
        <dbReference type="SAM" id="Coils"/>
    </source>
</evidence>
<name>A0A225URP7_9STRA</name>
<evidence type="ECO:0000313" key="3">
    <source>
        <dbReference type="Proteomes" id="UP000198211"/>
    </source>
</evidence>
<protein>
    <submittedName>
        <fullName evidence="2">Uncharacterized protein</fullName>
    </submittedName>
</protein>
<sequence>MECRRELHRVKMVAFRQKKKELKDRIQNEHRRLEHEMKQHISNFRNEAAKCTKISTHDQQFRLRAIIEEKEALLQQNAALREEIKRRETFTQMIGSEDYHQPKPESSKAQIHHGDVGCWVHFTNGAPAFIFYPFSAEEAHAIRDPMSFEFDNCFDGIPTKGSLFGWNVYHELNFRENRPTKSVSSRMRFTKRIEVSYEKAYNHEQDLRPLLLTPIDWSCNNINNVNTHVLQELGNNTCITFHSIPGSTNLHYMFLARTTQWRLKSGKRRMGFSMMATDSQKNNRMRNTMGQNDVEWLTEGWAYFMITEVDANTIDVVYDHCVDCDNQIHADKFFILLAQFIYRWEQEVLPSKLLIN</sequence>
<dbReference type="AlphaFoldDB" id="A0A225URP7"/>
<dbReference type="Proteomes" id="UP000198211">
    <property type="component" value="Unassembled WGS sequence"/>
</dbReference>
<evidence type="ECO:0000313" key="2">
    <source>
        <dbReference type="EMBL" id="OWY95784.1"/>
    </source>
</evidence>